<dbReference type="PANTHER" id="PTHR10199:SF119">
    <property type="entry name" value="RE20510P"/>
    <property type="match status" value="1"/>
</dbReference>
<feature type="compositionally biased region" description="Polar residues" evidence="1">
    <location>
        <begin position="352"/>
        <end position="363"/>
    </location>
</feature>
<feature type="compositionally biased region" description="Acidic residues" evidence="1">
    <location>
        <begin position="447"/>
        <end position="494"/>
    </location>
</feature>
<keyword evidence="2" id="KW-0732">Signal</keyword>
<protein>
    <submittedName>
        <fullName evidence="3">MSCRAMM family adhesin SdrC</fullName>
    </submittedName>
</protein>
<accession>A0ABS6VR00</accession>
<feature type="region of interest" description="Disordered" evidence="1">
    <location>
        <begin position="315"/>
        <end position="540"/>
    </location>
</feature>
<evidence type="ECO:0000256" key="2">
    <source>
        <dbReference type="SAM" id="SignalP"/>
    </source>
</evidence>
<organism evidence="3 4">
    <name type="scientific">Zhongshania aquimaris</name>
    <dbReference type="NCBI Taxonomy" id="2857107"/>
    <lineage>
        <taxon>Bacteria</taxon>
        <taxon>Pseudomonadati</taxon>
        <taxon>Pseudomonadota</taxon>
        <taxon>Gammaproteobacteria</taxon>
        <taxon>Cellvibrionales</taxon>
        <taxon>Spongiibacteraceae</taxon>
        <taxon>Zhongshania</taxon>
    </lineage>
</organism>
<dbReference type="Proteomes" id="UP001166291">
    <property type="component" value="Unassembled WGS sequence"/>
</dbReference>
<feature type="compositionally biased region" description="Low complexity" evidence="1">
    <location>
        <begin position="324"/>
        <end position="334"/>
    </location>
</feature>
<dbReference type="EMBL" id="JAHWDQ010000001">
    <property type="protein sequence ID" value="MBW2940758.1"/>
    <property type="molecule type" value="Genomic_DNA"/>
</dbReference>
<sequence>MVGFHKTQANRGLLGITLSSVLLAACGSGGGGGGSAGAGGTDISGTPIKGPMVNADVSAFRFDASDDRLIGSLLASGTTNAQAAITGLRLPSDYSGVFILEVRANEQTRDLSTDLAPAITVFRTVLNSSNVQSNVPVYPSPLTSLAYELAVDNADSAAYGGNDDGSVSEDELTAAFALASQKVLATVGFGLELDTDLNATPALLTSATTTTDAKLKAIRYRAAIEALSAILITMKDDATANNASSTQTTDSLLSALAADLGDDVIDGSVGGEPISAFADITDVVALVTVDPATLKVPGTDTSIADIESVLVAEQDATGEDVDSADVASGSVSADPEPAKTASDIDGDAVADSTDNCPTVSNPGQEDLDEDGAGDVCDGDRDGDGVPNADDAFPNDATETVDTDSDGIGNNADTDDDGDNTADVDDAFPLDPSETTDTDLDGIGNNADTDDDDDGVADADDAFPLDENESVDSDGDGVGDNGDTDVDGDGVDNDVDNCPAVANEDQADSDSDDIGDVCDEDDPEPTLAVWDSFNWDDANWQ</sequence>
<gene>
    <name evidence="3" type="ORF">KXJ70_08230</name>
</gene>
<feature type="signal peptide" evidence="2">
    <location>
        <begin position="1"/>
        <end position="24"/>
    </location>
</feature>
<dbReference type="PROSITE" id="PS51257">
    <property type="entry name" value="PROKAR_LIPOPROTEIN"/>
    <property type="match status" value="1"/>
</dbReference>
<name>A0ABS6VR00_9GAMM</name>
<dbReference type="RefSeq" id="WP_219042929.1">
    <property type="nucleotide sequence ID" value="NZ_JAHWDQ010000001.1"/>
</dbReference>
<evidence type="ECO:0000313" key="3">
    <source>
        <dbReference type="EMBL" id="MBW2940758.1"/>
    </source>
</evidence>
<comment type="caution">
    <text evidence="3">The sequence shown here is derived from an EMBL/GenBank/DDBJ whole genome shotgun (WGS) entry which is preliminary data.</text>
</comment>
<feature type="compositionally biased region" description="Acidic residues" evidence="1">
    <location>
        <begin position="412"/>
        <end position="439"/>
    </location>
</feature>
<dbReference type="PANTHER" id="PTHR10199">
    <property type="entry name" value="THROMBOSPONDIN"/>
    <property type="match status" value="1"/>
</dbReference>
<feature type="compositionally biased region" description="Acidic residues" evidence="1">
    <location>
        <begin position="504"/>
        <end position="523"/>
    </location>
</feature>
<evidence type="ECO:0000313" key="4">
    <source>
        <dbReference type="Proteomes" id="UP001166291"/>
    </source>
</evidence>
<feature type="chain" id="PRO_5047016450" evidence="2">
    <location>
        <begin position="25"/>
        <end position="540"/>
    </location>
</feature>
<evidence type="ECO:0000256" key="1">
    <source>
        <dbReference type="SAM" id="MobiDB-lite"/>
    </source>
</evidence>
<dbReference type="Pfam" id="PF02412">
    <property type="entry name" value="TSP_3"/>
    <property type="match status" value="3"/>
</dbReference>
<dbReference type="InterPro" id="IPR003367">
    <property type="entry name" value="Thrombospondin_3-like_rpt"/>
</dbReference>
<reference evidence="3" key="1">
    <citation type="submission" date="2021-07" db="EMBL/GenBank/DDBJ databases">
        <title>Zhongshania sp. CAU 1632 isolated from seawater.</title>
        <authorList>
            <person name="Kim W."/>
        </authorList>
    </citation>
    <scope>NUCLEOTIDE SEQUENCE</scope>
    <source>
        <strain evidence="3">CAU 1632</strain>
    </source>
</reference>
<proteinExistence type="predicted"/>
<keyword evidence="4" id="KW-1185">Reference proteome</keyword>